<evidence type="ECO:0000256" key="1">
    <source>
        <dbReference type="SAM" id="MobiDB-lite"/>
    </source>
</evidence>
<evidence type="ECO:0000313" key="5">
    <source>
        <dbReference type="Proteomes" id="UP001497623"/>
    </source>
</evidence>
<feature type="compositionally biased region" description="Low complexity" evidence="1">
    <location>
        <begin position="125"/>
        <end position="139"/>
    </location>
</feature>
<dbReference type="PANTHER" id="PTHR16502">
    <property type="entry name" value="KERATINOCYTE-ASSOCIATED TRANSMEMBRANE PROTEIN 2"/>
    <property type="match status" value="1"/>
</dbReference>
<accession>A0AAV2PHH8</accession>
<evidence type="ECO:0000313" key="4">
    <source>
        <dbReference type="EMBL" id="CAL4059543.1"/>
    </source>
</evidence>
<feature type="chain" id="PRO_5043920764" description="Trans-Golgi network integral membrane protein 2" evidence="3">
    <location>
        <begin position="22"/>
        <end position="568"/>
    </location>
</feature>
<keyword evidence="2" id="KW-0472">Membrane</keyword>
<name>A0AAV2PHH8_MEGNR</name>
<feature type="signal peptide" evidence="3">
    <location>
        <begin position="1"/>
        <end position="21"/>
    </location>
</feature>
<feature type="region of interest" description="Disordered" evidence="1">
    <location>
        <begin position="125"/>
        <end position="150"/>
    </location>
</feature>
<feature type="compositionally biased region" description="Basic and acidic residues" evidence="1">
    <location>
        <begin position="173"/>
        <end position="186"/>
    </location>
</feature>
<feature type="transmembrane region" description="Helical" evidence="2">
    <location>
        <begin position="496"/>
        <end position="514"/>
    </location>
</feature>
<keyword evidence="3" id="KW-0732">Signal</keyword>
<keyword evidence="2" id="KW-0812">Transmembrane</keyword>
<feature type="compositionally biased region" description="Polar residues" evidence="1">
    <location>
        <begin position="46"/>
        <end position="65"/>
    </location>
</feature>
<keyword evidence="5" id="KW-1185">Reference proteome</keyword>
<dbReference type="Pfam" id="PF17818">
    <property type="entry name" value="KCT2"/>
    <property type="match status" value="1"/>
</dbReference>
<evidence type="ECO:0000256" key="3">
    <source>
        <dbReference type="SAM" id="SignalP"/>
    </source>
</evidence>
<feature type="compositionally biased region" description="Low complexity" evidence="1">
    <location>
        <begin position="363"/>
        <end position="383"/>
    </location>
</feature>
<comment type="caution">
    <text evidence="4">The sequence shown here is derived from an EMBL/GenBank/DDBJ whole genome shotgun (WGS) entry which is preliminary data.</text>
</comment>
<dbReference type="EMBL" id="CAXKWB010000156">
    <property type="protein sequence ID" value="CAL4059543.1"/>
    <property type="molecule type" value="Genomic_DNA"/>
</dbReference>
<dbReference type="Proteomes" id="UP001497623">
    <property type="component" value="Unassembled WGS sequence"/>
</dbReference>
<feature type="compositionally biased region" description="Low complexity" evidence="1">
    <location>
        <begin position="208"/>
        <end position="219"/>
    </location>
</feature>
<gene>
    <name evidence="4" type="ORF">MNOR_LOCUS665</name>
</gene>
<proteinExistence type="predicted"/>
<evidence type="ECO:0000256" key="2">
    <source>
        <dbReference type="SAM" id="Phobius"/>
    </source>
</evidence>
<feature type="region of interest" description="Disordered" evidence="1">
    <location>
        <begin position="27"/>
        <end position="65"/>
    </location>
</feature>
<dbReference type="PANTHER" id="PTHR16502:SF0">
    <property type="entry name" value="KERATINOCYTE-ASSOCIATED TRANSMEMBRANE PROTEIN 2"/>
    <property type="match status" value="1"/>
</dbReference>
<reference evidence="4 5" key="1">
    <citation type="submission" date="2024-05" db="EMBL/GenBank/DDBJ databases">
        <authorList>
            <person name="Wallberg A."/>
        </authorList>
    </citation>
    <scope>NUCLEOTIDE SEQUENCE [LARGE SCALE GENOMIC DNA]</scope>
</reference>
<feature type="compositionally biased region" description="Polar residues" evidence="1">
    <location>
        <begin position="234"/>
        <end position="329"/>
    </location>
</feature>
<protein>
    <recommendedName>
        <fullName evidence="6">Trans-Golgi network integral membrane protein 2</fullName>
    </recommendedName>
</protein>
<organism evidence="4 5">
    <name type="scientific">Meganyctiphanes norvegica</name>
    <name type="common">Northern krill</name>
    <name type="synonym">Thysanopoda norvegica</name>
    <dbReference type="NCBI Taxonomy" id="48144"/>
    <lineage>
        <taxon>Eukaryota</taxon>
        <taxon>Metazoa</taxon>
        <taxon>Ecdysozoa</taxon>
        <taxon>Arthropoda</taxon>
        <taxon>Crustacea</taxon>
        <taxon>Multicrustacea</taxon>
        <taxon>Malacostraca</taxon>
        <taxon>Eumalacostraca</taxon>
        <taxon>Eucarida</taxon>
        <taxon>Euphausiacea</taxon>
        <taxon>Euphausiidae</taxon>
        <taxon>Meganyctiphanes</taxon>
    </lineage>
</organism>
<feature type="compositionally biased region" description="Polar residues" evidence="1">
    <location>
        <begin position="391"/>
        <end position="407"/>
    </location>
</feature>
<dbReference type="AlphaFoldDB" id="A0AAV2PHH8"/>
<dbReference type="InterPro" id="IPR037645">
    <property type="entry name" value="KCT2"/>
</dbReference>
<feature type="region of interest" description="Disordered" evidence="1">
    <location>
        <begin position="163"/>
        <end position="417"/>
    </location>
</feature>
<feature type="compositionally biased region" description="Polar residues" evidence="1">
    <location>
        <begin position="27"/>
        <end position="37"/>
    </location>
</feature>
<sequence length="568" mass="61123">MKNSWQLKVLFIGLIITYCSGGPISAKTNDTVSSNEISENKDLSDNSKNSEGPTAENSILTSDTPKLNEANAKLPEPANVSTKSASNNVILNYNIGGKASSTTASNKVVNEVASGTVDASVSVAAADPPESAPAEPTASDTVEEQVKTEENIKPEAVIENVEKATNDTVKVSDNTRVESEETKADGSIDANEADESNSTTKDEKEQNETVSETENVTTNKPVSEKNPVTEAKSVLNTDSESNAAQTGNKEQSQTSDSNIQTAEKEQSVTSDSNTQTADKVQSVNSDSNTETADNGQSVNSDSNTETADNGQSVSSDSNTQTDNQDPSADSDNKATTDDQEPNPGYAIKTPKVVSETTSEKVVASKLSTTTTPASKTTTTPTSSFNVYFGDSSASYPQSPDTDYSQYNGDDENEPSYNVISEGSVSYEGSVTYEGSGTYDYDYSTMEQMGNENVYNEINADALNSVDTASNDNERGTYKHEQQKLNGEFTDDTDSHFFAYFLTVMVTAIVFYLLFHNKQRIIALIIEGRSSPRSRRSSSGRTRYHKLDNNLEEAMGQTNKGSTRFDGLY</sequence>
<feature type="compositionally biased region" description="Basic residues" evidence="1">
    <location>
        <begin position="531"/>
        <end position="543"/>
    </location>
</feature>
<keyword evidence="2" id="KW-1133">Transmembrane helix</keyword>
<evidence type="ECO:0008006" key="6">
    <source>
        <dbReference type="Google" id="ProtNLM"/>
    </source>
</evidence>
<feature type="region of interest" description="Disordered" evidence="1">
    <location>
        <begin position="530"/>
        <end position="568"/>
    </location>
</feature>